<reference evidence="1 2" key="1">
    <citation type="submission" date="2017-08" db="EMBL/GenBank/DDBJ databases">
        <title>Complete genome of Colwellia sp. NB097-1, a psychrophile bacterium ioslated from Bering Sea.</title>
        <authorList>
            <person name="Chen X."/>
        </authorList>
    </citation>
    <scope>NUCLEOTIDE SEQUENCE [LARGE SCALE GENOMIC DNA]</scope>
    <source>
        <strain evidence="1 2">NB097-1</strain>
    </source>
</reference>
<name>A0A222G9J0_9GAMM</name>
<evidence type="ECO:0000313" key="2">
    <source>
        <dbReference type="Proteomes" id="UP000202259"/>
    </source>
</evidence>
<sequence>MNGRIYDPTLGRFLQADPFIQAPTDSQSYNRYAYGFNNPLSGTDPSGYGWLSDTWKKIKKVVIPIVAVVAAYYGYTQGLEWLSSTATVSTATTATTTTAFGTVATTSTVTSTFTYATTGAYIGAGAISGGLSGAIMTGSLRGAVVGAFTGAMFGAVNTHYGNTWNMERVGTTSLAGGVSSKAAGGNFADGAKYAFAAAMMRYGYNKLVDYDVTWKSGSDARIKQFNTMPYEGVNNIGTQASNMGVNPDGWFNEGGIASRGLNYVPGVNAVAGVHDVFQVGLGNVGGWARNIFNVPGMVPATVMAYGALMTDLQLAATINTSAWDKRND</sequence>
<evidence type="ECO:0008006" key="3">
    <source>
        <dbReference type="Google" id="ProtNLM"/>
    </source>
</evidence>
<dbReference type="AlphaFoldDB" id="A0A222G9J0"/>
<dbReference type="RefSeq" id="WP_081152036.1">
    <property type="nucleotide sequence ID" value="NZ_CP020465.1"/>
</dbReference>
<gene>
    <name evidence="1" type="ORF">B5D82_12785</name>
</gene>
<dbReference type="KEGG" id="cber:B5D82_12785"/>
<dbReference type="Gene3D" id="2.180.10.10">
    <property type="entry name" value="RHS repeat-associated core"/>
    <property type="match status" value="1"/>
</dbReference>
<dbReference type="InterPro" id="IPR022385">
    <property type="entry name" value="Rhs_assc_core"/>
</dbReference>
<dbReference type="OrthoDB" id="9815903at2"/>
<dbReference type="PANTHER" id="PTHR32305:SF17">
    <property type="entry name" value="TRNA NUCLEASE WAPA"/>
    <property type="match status" value="1"/>
</dbReference>
<dbReference type="PANTHER" id="PTHR32305">
    <property type="match status" value="1"/>
</dbReference>
<dbReference type="NCBIfam" id="TIGR03696">
    <property type="entry name" value="Rhs_assc_core"/>
    <property type="match status" value="1"/>
</dbReference>
<dbReference type="InterPro" id="IPR050708">
    <property type="entry name" value="T6SS_VgrG/RHS"/>
</dbReference>
<keyword evidence="2" id="KW-1185">Reference proteome</keyword>
<dbReference type="Proteomes" id="UP000202259">
    <property type="component" value="Chromosome"/>
</dbReference>
<evidence type="ECO:0000313" key="1">
    <source>
        <dbReference type="EMBL" id="ASP48568.1"/>
    </source>
</evidence>
<dbReference type="EMBL" id="CP020465">
    <property type="protein sequence ID" value="ASP48568.1"/>
    <property type="molecule type" value="Genomic_DNA"/>
</dbReference>
<accession>A0A222G9J0</accession>
<proteinExistence type="predicted"/>
<organism evidence="1 2">
    <name type="scientific">Cognaticolwellia beringensis</name>
    <dbReference type="NCBI Taxonomy" id="1967665"/>
    <lineage>
        <taxon>Bacteria</taxon>
        <taxon>Pseudomonadati</taxon>
        <taxon>Pseudomonadota</taxon>
        <taxon>Gammaproteobacteria</taxon>
        <taxon>Alteromonadales</taxon>
        <taxon>Colwelliaceae</taxon>
        <taxon>Cognaticolwellia</taxon>
    </lineage>
</organism>
<protein>
    <recommendedName>
        <fullName evidence="3">RHS repeat-associated core domain-containing protein</fullName>
    </recommendedName>
</protein>